<feature type="transmembrane region" description="Helical" evidence="1">
    <location>
        <begin position="199"/>
        <end position="216"/>
    </location>
</feature>
<feature type="transmembrane region" description="Helical" evidence="1">
    <location>
        <begin position="223"/>
        <end position="240"/>
    </location>
</feature>
<dbReference type="PANTHER" id="PTHR43592">
    <property type="entry name" value="CAAX AMINO TERMINAL PROTEASE"/>
    <property type="match status" value="1"/>
</dbReference>
<accession>A0A9D1RFK5</accession>
<keyword evidence="3" id="KW-0378">Hydrolase</keyword>
<keyword evidence="1" id="KW-0812">Transmembrane</keyword>
<dbReference type="GO" id="GO:0004175">
    <property type="term" value="F:endopeptidase activity"/>
    <property type="evidence" value="ECO:0007669"/>
    <property type="project" value="UniProtKB-ARBA"/>
</dbReference>
<evidence type="ECO:0000313" key="3">
    <source>
        <dbReference type="EMBL" id="HIW87351.1"/>
    </source>
</evidence>
<keyword evidence="1" id="KW-0472">Membrane</keyword>
<feature type="transmembrane region" description="Helical" evidence="1">
    <location>
        <begin position="84"/>
        <end position="106"/>
    </location>
</feature>
<evidence type="ECO:0000256" key="1">
    <source>
        <dbReference type="SAM" id="Phobius"/>
    </source>
</evidence>
<organism evidence="3 4">
    <name type="scientific">Candidatus Onthomorpha intestinigallinarum</name>
    <dbReference type="NCBI Taxonomy" id="2840880"/>
    <lineage>
        <taxon>Bacteria</taxon>
        <taxon>Pseudomonadati</taxon>
        <taxon>Bacteroidota</taxon>
        <taxon>Bacteroidia</taxon>
        <taxon>Bacteroidales</taxon>
        <taxon>Candidatus Onthomorpha</taxon>
    </lineage>
</organism>
<dbReference type="GO" id="GO:0008237">
    <property type="term" value="F:metallopeptidase activity"/>
    <property type="evidence" value="ECO:0007669"/>
    <property type="project" value="UniProtKB-KW"/>
</dbReference>
<dbReference type="GO" id="GO:0080120">
    <property type="term" value="P:CAAX-box protein maturation"/>
    <property type="evidence" value="ECO:0007669"/>
    <property type="project" value="UniProtKB-ARBA"/>
</dbReference>
<proteinExistence type="predicted"/>
<feature type="transmembrane region" description="Helical" evidence="1">
    <location>
        <begin position="174"/>
        <end position="193"/>
    </location>
</feature>
<evidence type="ECO:0000313" key="4">
    <source>
        <dbReference type="Proteomes" id="UP000824267"/>
    </source>
</evidence>
<comment type="caution">
    <text evidence="3">The sequence shown here is derived from an EMBL/GenBank/DDBJ whole genome shotgun (WGS) entry which is preliminary data.</text>
</comment>
<feature type="transmembrane region" description="Helical" evidence="1">
    <location>
        <begin position="144"/>
        <end position="162"/>
    </location>
</feature>
<dbReference type="Pfam" id="PF02517">
    <property type="entry name" value="Rce1-like"/>
    <property type="match status" value="1"/>
</dbReference>
<dbReference type="PANTHER" id="PTHR43592:SF15">
    <property type="entry name" value="CAAX AMINO TERMINAL PROTEASE FAMILY PROTEIN"/>
    <property type="match status" value="1"/>
</dbReference>
<dbReference type="InterPro" id="IPR003675">
    <property type="entry name" value="Rce1/LyrA-like_dom"/>
</dbReference>
<feature type="domain" description="CAAX prenyl protease 2/Lysostaphin resistance protein A-like" evidence="2">
    <location>
        <begin position="144"/>
        <end position="231"/>
    </location>
</feature>
<reference evidence="3" key="1">
    <citation type="journal article" date="2021" name="PeerJ">
        <title>Extensive microbial diversity within the chicken gut microbiome revealed by metagenomics and culture.</title>
        <authorList>
            <person name="Gilroy R."/>
            <person name="Ravi A."/>
            <person name="Getino M."/>
            <person name="Pursley I."/>
            <person name="Horton D.L."/>
            <person name="Alikhan N.F."/>
            <person name="Baker D."/>
            <person name="Gharbi K."/>
            <person name="Hall N."/>
            <person name="Watson M."/>
            <person name="Adriaenssens E.M."/>
            <person name="Foster-Nyarko E."/>
            <person name="Jarju S."/>
            <person name="Secka A."/>
            <person name="Antonio M."/>
            <person name="Oren A."/>
            <person name="Chaudhuri R.R."/>
            <person name="La Ragione R."/>
            <person name="Hildebrand F."/>
            <person name="Pallen M.J."/>
        </authorList>
    </citation>
    <scope>NUCLEOTIDE SEQUENCE</scope>
    <source>
        <strain evidence="3">Gambia16-930</strain>
    </source>
</reference>
<dbReference type="EMBL" id="DXGG01000124">
    <property type="protein sequence ID" value="HIW87351.1"/>
    <property type="molecule type" value="Genomic_DNA"/>
</dbReference>
<feature type="transmembrane region" description="Helical" evidence="1">
    <location>
        <begin position="12"/>
        <end position="39"/>
    </location>
</feature>
<keyword evidence="3" id="KW-0482">Metalloprotease</keyword>
<protein>
    <submittedName>
        <fullName evidence="3">CPBP family intramembrane metalloprotease</fullName>
    </submittedName>
</protein>
<keyword evidence="3" id="KW-0645">Protease</keyword>
<sequence>MKLQSHDSKPVVKLLMSIAVMMAVTFFTSIAVAIVTLSYPDINANSTAMLVLQFFSSLMMFGVSALICAYMFDRDYRLYFNFNIPSRLGIWAMVLPFASIPLISVLQQWNDGLHFAGEEIFRQIQASAEASTEALIMTDSFTGLLFRLFVIAVTPAVVEEMFFRGVIQTTCIKLCRNTLVGIVISSAFFSLIHFELFSFLPRFVMSIVVGYLFVWSKTLWVPMIYHFLNNAAACVAYYIYGADSSSATEDMPVMLVILSVVIILAFFASEIMRRRKEKQSV</sequence>
<name>A0A9D1RFK5_9BACT</name>
<keyword evidence="1" id="KW-1133">Transmembrane helix</keyword>
<evidence type="ECO:0000259" key="2">
    <source>
        <dbReference type="Pfam" id="PF02517"/>
    </source>
</evidence>
<feature type="transmembrane region" description="Helical" evidence="1">
    <location>
        <begin position="252"/>
        <end position="272"/>
    </location>
</feature>
<dbReference type="AlphaFoldDB" id="A0A9D1RFK5"/>
<gene>
    <name evidence="3" type="ORF">IAC47_03650</name>
</gene>
<reference evidence="3" key="2">
    <citation type="submission" date="2021-04" db="EMBL/GenBank/DDBJ databases">
        <authorList>
            <person name="Gilroy R."/>
        </authorList>
    </citation>
    <scope>NUCLEOTIDE SEQUENCE</scope>
    <source>
        <strain evidence="3">Gambia16-930</strain>
    </source>
</reference>
<dbReference type="Proteomes" id="UP000824267">
    <property type="component" value="Unassembled WGS sequence"/>
</dbReference>
<feature type="transmembrane region" description="Helical" evidence="1">
    <location>
        <begin position="51"/>
        <end position="72"/>
    </location>
</feature>